<dbReference type="EMBL" id="FOHV01000011">
    <property type="protein sequence ID" value="SET19627.1"/>
    <property type="molecule type" value="Genomic_DNA"/>
</dbReference>
<dbReference type="RefSeq" id="WP_093319535.1">
    <property type="nucleotide sequence ID" value="NZ_FOHV01000011.1"/>
</dbReference>
<dbReference type="InterPro" id="IPR026017">
    <property type="entry name" value="Lumazine-bd_dom"/>
</dbReference>
<comment type="function">
    <text evidence="2">Catalyzes the dismutation of two molecules of 6,7-dimethyl-8-ribityllumazine, resulting in the formation of riboflavin and 5-amino-6-(D-ribitylamino)uracil.</text>
</comment>
<evidence type="ECO:0000256" key="10">
    <source>
        <dbReference type="NCBIfam" id="TIGR00187"/>
    </source>
</evidence>
<name>A0A1I0CJK3_9GAMM</name>
<dbReference type="UniPathway" id="UPA00275">
    <property type="reaction ID" value="UER00405"/>
</dbReference>
<feature type="repeat" description="Lumazine-binding" evidence="11">
    <location>
        <begin position="1"/>
        <end position="96"/>
    </location>
</feature>
<feature type="repeat" description="Lumazine-binding" evidence="11">
    <location>
        <begin position="97"/>
        <end position="193"/>
    </location>
</feature>
<feature type="domain" description="Lumazine-binding" evidence="12">
    <location>
        <begin position="97"/>
        <end position="193"/>
    </location>
</feature>
<sequence>MFTGLIEQIGTIKSIDRGHNHLKISIYANSILRDVTLGDSIAVNGICLTVTHFTDSYFTVDVMPQTVQASSIKTLKIGDKVNLERALRADSRLGGHFVTGHVDTIGQISQMSRNENAIKIVISFPSAYTRYLVEKGSVTIDGISLTVFSVSSDSFTISLIPHSASMTTLASKKVGDEVNLEFDILAKYTEKLLTSRLVNTPHNATPSSGVTLDMLKQYGF</sequence>
<evidence type="ECO:0000256" key="1">
    <source>
        <dbReference type="ARBA" id="ARBA00000968"/>
    </source>
</evidence>
<dbReference type="SUPFAM" id="SSF63380">
    <property type="entry name" value="Riboflavin synthase domain-like"/>
    <property type="match status" value="2"/>
</dbReference>
<evidence type="ECO:0000256" key="6">
    <source>
        <dbReference type="ARBA" id="ARBA00013950"/>
    </source>
</evidence>
<reference evidence="14" key="1">
    <citation type="submission" date="2016-10" db="EMBL/GenBank/DDBJ databases">
        <authorList>
            <person name="Varghese N."/>
            <person name="Submissions S."/>
        </authorList>
    </citation>
    <scope>NUCLEOTIDE SEQUENCE [LARGE SCALE GENOMIC DNA]</scope>
    <source>
        <strain evidence="14">DSM 18579</strain>
    </source>
</reference>
<evidence type="ECO:0000256" key="2">
    <source>
        <dbReference type="ARBA" id="ARBA00002803"/>
    </source>
</evidence>
<dbReference type="NCBIfam" id="NF009566">
    <property type="entry name" value="PRK13020.1"/>
    <property type="match status" value="1"/>
</dbReference>
<dbReference type="GO" id="GO:0004746">
    <property type="term" value="F:riboflavin synthase activity"/>
    <property type="evidence" value="ECO:0007669"/>
    <property type="project" value="UniProtKB-UniRule"/>
</dbReference>
<dbReference type="AlphaFoldDB" id="A0A1I0CJK3"/>
<keyword evidence="9" id="KW-0677">Repeat</keyword>
<dbReference type="NCBIfam" id="NF006767">
    <property type="entry name" value="PRK09289.1"/>
    <property type="match status" value="1"/>
</dbReference>
<dbReference type="InterPro" id="IPR017938">
    <property type="entry name" value="Riboflavin_synthase-like_b-brl"/>
</dbReference>
<dbReference type="InterPro" id="IPR023366">
    <property type="entry name" value="ATP_synth_asu-like_sf"/>
</dbReference>
<dbReference type="PANTHER" id="PTHR21098">
    <property type="entry name" value="RIBOFLAVIN SYNTHASE ALPHA CHAIN"/>
    <property type="match status" value="1"/>
</dbReference>
<keyword evidence="8" id="KW-0808">Transferase</keyword>
<dbReference type="NCBIfam" id="TIGR00187">
    <property type="entry name" value="ribE"/>
    <property type="match status" value="1"/>
</dbReference>
<dbReference type="FunFam" id="2.40.30.20:FF:000004">
    <property type="entry name" value="Riboflavin synthase, alpha subunit"/>
    <property type="match status" value="1"/>
</dbReference>
<keyword evidence="14" id="KW-1185">Reference proteome</keyword>
<dbReference type="Gene3D" id="2.40.30.20">
    <property type="match status" value="2"/>
</dbReference>
<dbReference type="OrthoDB" id="9788537at2"/>
<evidence type="ECO:0000259" key="12">
    <source>
        <dbReference type="PROSITE" id="PS51177"/>
    </source>
</evidence>
<gene>
    <name evidence="13" type="ORF">SAMN02583745_01637</name>
</gene>
<comment type="catalytic activity">
    <reaction evidence="1">
        <text>2 6,7-dimethyl-8-(1-D-ribityl)lumazine + H(+) = 5-amino-6-(D-ribitylamino)uracil + riboflavin</text>
        <dbReference type="Rhea" id="RHEA:20772"/>
        <dbReference type="ChEBI" id="CHEBI:15378"/>
        <dbReference type="ChEBI" id="CHEBI:15934"/>
        <dbReference type="ChEBI" id="CHEBI:57986"/>
        <dbReference type="ChEBI" id="CHEBI:58201"/>
        <dbReference type="EC" id="2.5.1.9"/>
    </reaction>
</comment>
<protein>
    <recommendedName>
        <fullName evidence="6 10">Riboflavin synthase</fullName>
        <ecNumber evidence="5 10">2.5.1.9</ecNumber>
    </recommendedName>
</protein>
<dbReference type="Proteomes" id="UP000242642">
    <property type="component" value="Unassembled WGS sequence"/>
</dbReference>
<feature type="domain" description="Lumazine-binding" evidence="12">
    <location>
        <begin position="1"/>
        <end position="96"/>
    </location>
</feature>
<dbReference type="InterPro" id="IPR001783">
    <property type="entry name" value="Lumazine-bd"/>
</dbReference>
<evidence type="ECO:0000256" key="3">
    <source>
        <dbReference type="ARBA" id="ARBA00004887"/>
    </source>
</evidence>
<dbReference type="GO" id="GO:0009231">
    <property type="term" value="P:riboflavin biosynthetic process"/>
    <property type="evidence" value="ECO:0007669"/>
    <property type="project" value="UniProtKB-UniPathway"/>
</dbReference>
<dbReference type="PANTHER" id="PTHR21098:SF12">
    <property type="entry name" value="RIBOFLAVIN SYNTHASE"/>
    <property type="match status" value="1"/>
</dbReference>
<dbReference type="Pfam" id="PF00677">
    <property type="entry name" value="Lum_binding"/>
    <property type="match status" value="2"/>
</dbReference>
<comment type="pathway">
    <text evidence="3">Cofactor biosynthesis; riboflavin biosynthesis; riboflavin from 2-hydroxy-3-oxobutyl phosphate and 5-amino-6-(D-ribitylamino)uracil: step 2/2.</text>
</comment>
<accession>A0A1I0CJK3</accession>
<evidence type="ECO:0000256" key="4">
    <source>
        <dbReference type="ARBA" id="ARBA00011233"/>
    </source>
</evidence>
<keyword evidence="7" id="KW-0686">Riboflavin biosynthesis</keyword>
<dbReference type="PROSITE" id="PS51177">
    <property type="entry name" value="LUMAZINE_BIND"/>
    <property type="match status" value="2"/>
</dbReference>
<evidence type="ECO:0000313" key="14">
    <source>
        <dbReference type="Proteomes" id="UP000242642"/>
    </source>
</evidence>
<comment type="subunit">
    <text evidence="4">Homotrimer.</text>
</comment>
<evidence type="ECO:0000256" key="11">
    <source>
        <dbReference type="PROSITE-ProRule" id="PRU00524"/>
    </source>
</evidence>
<evidence type="ECO:0000256" key="5">
    <source>
        <dbReference type="ARBA" id="ARBA00012827"/>
    </source>
</evidence>
<dbReference type="PIRSF" id="PIRSF000498">
    <property type="entry name" value="Riboflavin_syn_A"/>
    <property type="match status" value="1"/>
</dbReference>
<dbReference type="CDD" id="cd00402">
    <property type="entry name" value="Riboflavin_synthase_like"/>
    <property type="match status" value="1"/>
</dbReference>
<dbReference type="STRING" id="1123402.SAMN02583745_01637"/>
<organism evidence="13 14">
    <name type="scientific">Thorsellia anophelis DSM 18579</name>
    <dbReference type="NCBI Taxonomy" id="1123402"/>
    <lineage>
        <taxon>Bacteria</taxon>
        <taxon>Pseudomonadati</taxon>
        <taxon>Pseudomonadota</taxon>
        <taxon>Gammaproteobacteria</taxon>
        <taxon>Enterobacterales</taxon>
        <taxon>Thorselliaceae</taxon>
        <taxon>Thorsellia</taxon>
    </lineage>
</organism>
<evidence type="ECO:0000256" key="8">
    <source>
        <dbReference type="ARBA" id="ARBA00022679"/>
    </source>
</evidence>
<proteinExistence type="predicted"/>
<evidence type="ECO:0000256" key="9">
    <source>
        <dbReference type="ARBA" id="ARBA00022737"/>
    </source>
</evidence>
<dbReference type="FunFam" id="2.40.30.20:FF:000003">
    <property type="entry name" value="Riboflavin synthase, alpha subunit"/>
    <property type="match status" value="1"/>
</dbReference>
<evidence type="ECO:0000313" key="13">
    <source>
        <dbReference type="EMBL" id="SET19627.1"/>
    </source>
</evidence>
<evidence type="ECO:0000256" key="7">
    <source>
        <dbReference type="ARBA" id="ARBA00022619"/>
    </source>
</evidence>
<dbReference type="EC" id="2.5.1.9" evidence="5 10"/>